<organism evidence="2 3">
    <name type="scientific">Cryphonectria parasitica (strain ATCC 38755 / EP155)</name>
    <dbReference type="NCBI Taxonomy" id="660469"/>
    <lineage>
        <taxon>Eukaryota</taxon>
        <taxon>Fungi</taxon>
        <taxon>Dikarya</taxon>
        <taxon>Ascomycota</taxon>
        <taxon>Pezizomycotina</taxon>
        <taxon>Sordariomycetes</taxon>
        <taxon>Sordariomycetidae</taxon>
        <taxon>Diaporthales</taxon>
        <taxon>Cryphonectriaceae</taxon>
        <taxon>Cryphonectria-Endothia species complex</taxon>
        <taxon>Cryphonectria</taxon>
    </lineage>
</organism>
<evidence type="ECO:0000313" key="2">
    <source>
        <dbReference type="EMBL" id="KAF3764165.1"/>
    </source>
</evidence>
<comment type="caution">
    <text evidence="2">The sequence shown here is derived from an EMBL/GenBank/DDBJ whole genome shotgun (WGS) entry which is preliminary data.</text>
</comment>
<keyword evidence="1" id="KW-0812">Transmembrane</keyword>
<dbReference type="InterPro" id="IPR046536">
    <property type="entry name" value="DUF6601"/>
</dbReference>
<keyword evidence="1" id="KW-1133">Transmembrane helix</keyword>
<feature type="transmembrane region" description="Helical" evidence="1">
    <location>
        <begin position="233"/>
        <end position="252"/>
    </location>
</feature>
<dbReference type="AlphaFoldDB" id="A0A9P5CNQ3"/>
<dbReference type="GeneID" id="63839319"/>
<dbReference type="EMBL" id="MU032348">
    <property type="protein sequence ID" value="KAF3764165.1"/>
    <property type="molecule type" value="Genomic_DNA"/>
</dbReference>
<feature type="transmembrane region" description="Helical" evidence="1">
    <location>
        <begin position="272"/>
        <end position="294"/>
    </location>
</feature>
<gene>
    <name evidence="2" type="ORF">M406DRAFT_346445</name>
</gene>
<sequence length="322" mass="37569">MQGIPEKVVHNGDILDDFPASYRVEDVELRIARSEDLFFNQELDLKRLHRVIRWLWLCGQTMPPRPLHAQLLLGRRVVITERLDLHLIWGNDRMFLKPLPRWLLHQQFWEQHRDDTIRLQALSHGSLRTLRSSALGFLLSYIALIQHESDFFIAKDAHIIPDELTWKKWKVLVREILQVPSEQLRLQVADRFIYGELRLRRLNLVYRCLGLSFYGYFSRWNSYSNFVRDNMDLVVAGTVYLALILSAMQVGLSTTTLEGSKAFQAASYGATVLAILGPLGAVTLILVIAVVDFLQNWAWNRRNEKKTEIRLGRTWKIRHVSE</sequence>
<name>A0A9P5CNQ3_CRYP1</name>
<protein>
    <submittedName>
        <fullName evidence="2">Uncharacterized protein</fullName>
    </submittedName>
</protein>
<dbReference type="Pfam" id="PF20246">
    <property type="entry name" value="DUF6601"/>
    <property type="match status" value="1"/>
</dbReference>
<keyword evidence="3" id="KW-1185">Reference proteome</keyword>
<accession>A0A9P5CNQ3</accession>
<dbReference type="PANTHER" id="PTHR34414">
    <property type="entry name" value="HET DOMAIN-CONTAINING PROTEIN-RELATED"/>
    <property type="match status" value="1"/>
</dbReference>
<dbReference type="PANTHER" id="PTHR34414:SF1">
    <property type="entry name" value="SUBTILISIN-LIKE SERINE PROTEASE"/>
    <property type="match status" value="1"/>
</dbReference>
<dbReference type="Proteomes" id="UP000803844">
    <property type="component" value="Unassembled WGS sequence"/>
</dbReference>
<evidence type="ECO:0000256" key="1">
    <source>
        <dbReference type="SAM" id="Phobius"/>
    </source>
</evidence>
<keyword evidence="1" id="KW-0472">Membrane</keyword>
<reference evidence="2" key="1">
    <citation type="journal article" date="2020" name="Phytopathology">
        <title>Genome sequence of the chestnut blight fungus Cryphonectria parasitica EP155: A fundamental resource for an archetypical invasive plant pathogen.</title>
        <authorList>
            <person name="Crouch J.A."/>
            <person name="Dawe A."/>
            <person name="Aerts A."/>
            <person name="Barry K."/>
            <person name="Churchill A.C.L."/>
            <person name="Grimwood J."/>
            <person name="Hillman B."/>
            <person name="Milgroom M.G."/>
            <person name="Pangilinan J."/>
            <person name="Smith M."/>
            <person name="Salamov A."/>
            <person name="Schmutz J."/>
            <person name="Yadav J."/>
            <person name="Grigoriev I.V."/>
            <person name="Nuss D."/>
        </authorList>
    </citation>
    <scope>NUCLEOTIDE SEQUENCE</scope>
    <source>
        <strain evidence="2">EP155</strain>
    </source>
</reference>
<evidence type="ECO:0000313" key="3">
    <source>
        <dbReference type="Proteomes" id="UP000803844"/>
    </source>
</evidence>
<dbReference type="RefSeq" id="XP_040775126.1">
    <property type="nucleotide sequence ID" value="XM_040922190.1"/>
</dbReference>
<proteinExistence type="predicted"/>
<dbReference type="OrthoDB" id="5086500at2759"/>